<proteinExistence type="predicted"/>
<dbReference type="InterPro" id="IPR050883">
    <property type="entry name" value="PNGase"/>
</dbReference>
<dbReference type="GO" id="GO:0030246">
    <property type="term" value="F:carbohydrate binding"/>
    <property type="evidence" value="ECO:0007669"/>
    <property type="project" value="InterPro"/>
</dbReference>
<reference evidence="6 7" key="1">
    <citation type="submission" date="2019-03" db="EMBL/GenBank/DDBJ databases">
        <title>Genomic Encyclopedia of Archaeal and Bacterial Type Strains, Phase II (KMG-II): from individual species to whole genera.</title>
        <authorList>
            <person name="Goeker M."/>
        </authorList>
    </citation>
    <scope>NUCLEOTIDE SEQUENCE [LARGE SCALE GENOMIC DNA]</scope>
    <source>
        <strain evidence="6 7">DSM 19034</strain>
    </source>
</reference>
<dbReference type="Gene3D" id="2.70.98.10">
    <property type="match status" value="1"/>
</dbReference>
<comment type="subunit">
    <text evidence="2">Monomer.</text>
</comment>
<feature type="domain" description="Glycosyl hydrolase family 92 N-terminal" evidence="5">
    <location>
        <begin position="31"/>
        <end position="250"/>
    </location>
</feature>
<evidence type="ECO:0000256" key="2">
    <source>
        <dbReference type="ARBA" id="ARBA00011245"/>
    </source>
</evidence>
<dbReference type="Gene3D" id="1.20.1610.10">
    <property type="entry name" value="alpha-1,2-mannosidases domains"/>
    <property type="match status" value="1"/>
</dbReference>
<dbReference type="InterPro" id="IPR005887">
    <property type="entry name" value="GH92_a_mannosidase_put"/>
</dbReference>
<dbReference type="FunFam" id="1.20.1610.10:FF:000001">
    <property type="entry name" value="Putative alpha-1,2-mannosidase"/>
    <property type="match status" value="1"/>
</dbReference>
<dbReference type="EMBL" id="SNWM01000002">
    <property type="protein sequence ID" value="TDO22895.1"/>
    <property type="molecule type" value="Genomic_DNA"/>
</dbReference>
<dbReference type="FunFam" id="1.20.1050.60:FF:000001">
    <property type="entry name" value="Putative alpha-1,2-mannosidase"/>
    <property type="match status" value="1"/>
</dbReference>
<accession>A0A4R6ILS9</accession>
<dbReference type="SUPFAM" id="SSF51445">
    <property type="entry name" value="(Trans)glycosidases"/>
    <property type="match status" value="1"/>
</dbReference>
<dbReference type="PANTHER" id="PTHR12143:SF39">
    <property type="entry name" value="SECRETED PROTEIN"/>
    <property type="match status" value="1"/>
</dbReference>
<name>A0A4R6ILS9_9SPHI</name>
<dbReference type="FunFam" id="3.30.2080.10:FF:000001">
    <property type="entry name" value="Alpha-1,2-mannosidase subfamily"/>
    <property type="match status" value="1"/>
</dbReference>
<dbReference type="GO" id="GO:0000224">
    <property type="term" value="F:peptide-N4-(N-acetyl-beta-glucosaminyl)asparagine amidase activity"/>
    <property type="evidence" value="ECO:0007669"/>
    <property type="project" value="TreeGrafter"/>
</dbReference>
<evidence type="ECO:0000313" key="6">
    <source>
        <dbReference type="EMBL" id="TDO22895.1"/>
    </source>
</evidence>
<dbReference type="InterPro" id="IPR014718">
    <property type="entry name" value="GH-type_carb-bd"/>
</dbReference>
<dbReference type="Gene3D" id="3.20.20.80">
    <property type="entry name" value="Glycosidases"/>
    <property type="match status" value="1"/>
</dbReference>
<keyword evidence="3" id="KW-0106">Calcium</keyword>
<evidence type="ECO:0000256" key="3">
    <source>
        <dbReference type="ARBA" id="ARBA00022837"/>
    </source>
</evidence>
<dbReference type="GO" id="GO:0006516">
    <property type="term" value="P:glycoprotein catabolic process"/>
    <property type="evidence" value="ECO:0007669"/>
    <property type="project" value="TreeGrafter"/>
</dbReference>
<dbReference type="Pfam" id="PF17678">
    <property type="entry name" value="Glyco_hydro_92N"/>
    <property type="match status" value="1"/>
</dbReference>
<comment type="cofactor">
    <cofactor evidence="1">
        <name>Ca(2+)</name>
        <dbReference type="ChEBI" id="CHEBI:29108"/>
    </cofactor>
</comment>
<feature type="domain" description="Glycosyl hydrolase family 92" evidence="4">
    <location>
        <begin position="256"/>
        <end position="724"/>
    </location>
</feature>
<dbReference type="GO" id="GO:0005829">
    <property type="term" value="C:cytosol"/>
    <property type="evidence" value="ECO:0007669"/>
    <property type="project" value="TreeGrafter"/>
</dbReference>
<keyword evidence="7" id="KW-1185">Reference proteome</keyword>
<dbReference type="GO" id="GO:0005975">
    <property type="term" value="P:carbohydrate metabolic process"/>
    <property type="evidence" value="ECO:0007669"/>
    <property type="project" value="InterPro"/>
</dbReference>
<dbReference type="InterPro" id="IPR008928">
    <property type="entry name" value="6-hairpin_glycosidase_sf"/>
</dbReference>
<dbReference type="SUPFAM" id="SSF48208">
    <property type="entry name" value="Six-hairpin glycosidases"/>
    <property type="match status" value="1"/>
</dbReference>
<protein>
    <submittedName>
        <fullName evidence="6">Putative alpha-1,2-mannosidase</fullName>
    </submittedName>
</protein>
<dbReference type="AlphaFoldDB" id="A0A4R6ILS9"/>
<evidence type="ECO:0000259" key="5">
    <source>
        <dbReference type="Pfam" id="PF17678"/>
    </source>
</evidence>
<dbReference type="OrthoDB" id="9758101at2"/>
<evidence type="ECO:0000259" key="4">
    <source>
        <dbReference type="Pfam" id="PF07971"/>
    </source>
</evidence>
<dbReference type="Gene3D" id="3.30.2080.10">
    <property type="entry name" value="GH92 mannosidase domain"/>
    <property type="match status" value="1"/>
</dbReference>
<dbReference type="InterPro" id="IPR041371">
    <property type="entry name" value="GH92_N"/>
</dbReference>
<dbReference type="Pfam" id="PF07971">
    <property type="entry name" value="Glyco_hydro_92"/>
    <property type="match status" value="1"/>
</dbReference>
<dbReference type="Proteomes" id="UP000295499">
    <property type="component" value="Unassembled WGS sequence"/>
</dbReference>
<organism evidence="6 7">
    <name type="scientific">Pedobacter duraquae</name>
    <dbReference type="NCBI Taxonomy" id="425511"/>
    <lineage>
        <taxon>Bacteria</taxon>
        <taxon>Pseudomonadati</taxon>
        <taxon>Bacteroidota</taxon>
        <taxon>Sphingobacteriia</taxon>
        <taxon>Sphingobacteriales</taxon>
        <taxon>Sphingobacteriaceae</taxon>
        <taxon>Pedobacter</taxon>
    </lineage>
</organism>
<dbReference type="RefSeq" id="WP_133554626.1">
    <property type="nucleotide sequence ID" value="NZ_SNWM01000002.1"/>
</dbReference>
<sequence>MKRRKIYTIMVMLTIIVGWQNISFAQGNLKYVNPFIGTEATGHTYPGATVPFGMVQLSPETGNYNWAYCSGYRYTDKEIHGFSHTHLNGTGAMDLGDILIFPYQTLADKGYKSGFSKSSEKASPGFYEVTLNADNIKAELTAAAHTGVHRYTFNKSGSAYLLVDLQHGLVDKEKDLAGRVLESKVNIENKTTITGYIRSKRWVDKKIFFVLQTTKSFTTASFADGERKRQIVINFPSTKGASIEMKIAISSVSIEGARKNLTETTGKNFDAVRAEAEKTWTTYLNKMAIEGNDAQKQNFYTSMYHLAIQPNNIADIDGKYRAQDDKIYTSPTKTYFSTFSLWDTYRAAHPMYTILMPERAGQMVQSMIGHFNAAGTLPVWTLFGKETWTMIGNHAVPVIADAMLKNIKGFDYEKAYQAVKTTLTNNGNPKYDWSILNKYGYLPADLVKIESVSRTLEAAFDDWCAAQMAKKLNKTSDYGFFIKRAGAYANVFDQKSGLMRGKKSDGSWVNPFDPLKISHAESSGGDFTEGNAWQYTWHVQQDVPGLIRLMGGEKAFTNKLDSLFNMDSKITGDGSTLDVTGLIGQYAHGNEPSHHITYLYTLAGEPWKTQELIPKILKEQYKNAPDGLSGNDDCGQMSAWYLFSTLGFYPVNPAEGKYVFGAPAFKKAVINLEGGKTFTVEAPEVSTKNIYVQKIELNGKPYYGNTINHSEIMAGGRLVFTMGSKPAALMQVGLKKKVNDKLGTCTHFAQGWNYENIMPMIADAGLGWIRDDLNWNDVEKQKGVYVIPAQTLKWIKAAHAHNLKLILLLNRGNSLYSNPYDPEAYAQFSAAMAKQLKGDVDVFEMQNEPANFGYTKYYGGHWNGIDASGKQEAWVTNYVTLLNKAAKAIKAVDPTVKVIGLGSVAPVNFRQLQAGIAPEVDGLTDHPYSYRTVPEIIPYSGSAGILKRDGIATADDKGTFSSQIEMYRAQSAKYNGPKEIWLTEFGYSVFQPAKKTLFAGFTENAQAKYLQRRLMMGLGMDITRLMQYDFKDDGKDPYEPEHHFGLVDPELNPKVAYNAVKRLAETTADFISDPSINVSVFPVADRPDTYPIIWDQSMLAAPGTIPVYTFKDRLNQTVIAIWSAERADGDFSTRLANLTIDAGNKPVKSMTMTDLMTGTSQELEFTTKQGKLNIDNMNIPDYPVLIYLK</sequence>
<dbReference type="Gene3D" id="1.20.1050.60">
    <property type="entry name" value="alpha-1,2-mannosidase"/>
    <property type="match status" value="1"/>
</dbReference>
<dbReference type="PANTHER" id="PTHR12143">
    <property type="entry name" value="PEPTIDE N-GLYCANASE PNGASE -RELATED"/>
    <property type="match status" value="1"/>
</dbReference>
<evidence type="ECO:0000256" key="1">
    <source>
        <dbReference type="ARBA" id="ARBA00001913"/>
    </source>
</evidence>
<dbReference type="InterPro" id="IPR017853">
    <property type="entry name" value="GH"/>
</dbReference>
<evidence type="ECO:0000313" key="7">
    <source>
        <dbReference type="Proteomes" id="UP000295499"/>
    </source>
</evidence>
<dbReference type="InterPro" id="IPR012939">
    <property type="entry name" value="Glyco_hydro_92"/>
</dbReference>
<comment type="caution">
    <text evidence="6">The sequence shown here is derived from an EMBL/GenBank/DDBJ whole genome shotgun (WGS) entry which is preliminary data.</text>
</comment>
<gene>
    <name evidence="6" type="ORF">CLV32_1880</name>
</gene>
<dbReference type="NCBIfam" id="TIGR01180">
    <property type="entry name" value="aman2_put"/>
    <property type="match status" value="1"/>
</dbReference>